<dbReference type="PANTHER" id="PTHR45964">
    <property type="entry name" value="WSCD FAMILY MEMBER CG9164"/>
    <property type="match status" value="1"/>
</dbReference>
<proteinExistence type="predicted"/>
<dbReference type="InterPro" id="IPR051589">
    <property type="entry name" value="Sialate-O-sulfotransferase"/>
</dbReference>
<dbReference type="AlphaFoldDB" id="A0A0C3C1X1"/>
<dbReference type="SMART" id="SM00321">
    <property type="entry name" value="WSC"/>
    <property type="match status" value="1"/>
</dbReference>
<evidence type="ECO:0000256" key="1">
    <source>
        <dbReference type="ARBA" id="ARBA00022737"/>
    </source>
</evidence>
<dbReference type="PROSITE" id="PS51212">
    <property type="entry name" value="WSC"/>
    <property type="match status" value="1"/>
</dbReference>
<sequence>MVTTLPWISASPAQEGEISRRQIGNGPVLGWQYVGCYSDSDSARTLSVSRDVGSQMTPLLCTTFCQGGLLDVTGINFAGTEFSDECYCDFNLQGTAIKLNDNECSYPCAGDSTYTCGGASRISVYQNMLLQGNLPKNKATVAGGWKFEGCHTDSLNTPPGRTLSQRVSTPTGQVTIESCTAQCGALGFSIAGLEYGQECCE</sequence>
<dbReference type="InterPro" id="IPR002889">
    <property type="entry name" value="WSC_carb-bd"/>
</dbReference>
<evidence type="ECO:0000313" key="3">
    <source>
        <dbReference type="EMBL" id="KIM38269.1"/>
    </source>
</evidence>
<dbReference type="PANTHER" id="PTHR45964:SF5">
    <property type="entry name" value="WSCD FAMILY MEMBER CG9164"/>
    <property type="match status" value="1"/>
</dbReference>
<name>A0A0C3C1X1_HEBCY</name>
<dbReference type="EMBL" id="KN831792">
    <property type="protein sequence ID" value="KIM38269.1"/>
    <property type="molecule type" value="Genomic_DNA"/>
</dbReference>
<dbReference type="Proteomes" id="UP000053424">
    <property type="component" value="Unassembled WGS sequence"/>
</dbReference>
<dbReference type="HOGENOM" id="CLU_063916_2_2_1"/>
<dbReference type="OrthoDB" id="5985073at2759"/>
<dbReference type="Pfam" id="PF01822">
    <property type="entry name" value="WSC"/>
    <property type="match status" value="2"/>
</dbReference>
<keyword evidence="1" id="KW-0677">Repeat</keyword>
<evidence type="ECO:0000313" key="4">
    <source>
        <dbReference type="Proteomes" id="UP000053424"/>
    </source>
</evidence>
<evidence type="ECO:0000259" key="2">
    <source>
        <dbReference type="PROSITE" id="PS51212"/>
    </source>
</evidence>
<dbReference type="STRING" id="686832.A0A0C3C1X1"/>
<feature type="domain" description="WSC" evidence="2">
    <location>
        <begin position="30"/>
        <end position="128"/>
    </location>
</feature>
<keyword evidence="4" id="KW-1185">Reference proteome</keyword>
<reference evidence="3 4" key="1">
    <citation type="submission" date="2014-04" db="EMBL/GenBank/DDBJ databases">
        <authorList>
            <consortium name="DOE Joint Genome Institute"/>
            <person name="Kuo A."/>
            <person name="Gay G."/>
            <person name="Dore J."/>
            <person name="Kohler A."/>
            <person name="Nagy L.G."/>
            <person name="Floudas D."/>
            <person name="Copeland A."/>
            <person name="Barry K.W."/>
            <person name="Cichocki N."/>
            <person name="Veneault-Fourrey C."/>
            <person name="LaButti K."/>
            <person name="Lindquist E.A."/>
            <person name="Lipzen A."/>
            <person name="Lundell T."/>
            <person name="Morin E."/>
            <person name="Murat C."/>
            <person name="Sun H."/>
            <person name="Tunlid A."/>
            <person name="Henrissat B."/>
            <person name="Grigoriev I.V."/>
            <person name="Hibbett D.S."/>
            <person name="Martin F."/>
            <person name="Nordberg H.P."/>
            <person name="Cantor M.N."/>
            <person name="Hua S.X."/>
        </authorList>
    </citation>
    <scope>NUCLEOTIDE SEQUENCE [LARGE SCALE GENOMIC DNA]</scope>
    <source>
        <strain evidence="4">h7</strain>
    </source>
</reference>
<protein>
    <recommendedName>
        <fullName evidence="2">WSC domain-containing protein</fullName>
    </recommendedName>
</protein>
<gene>
    <name evidence="3" type="ORF">M413DRAFT_30383</name>
</gene>
<reference evidence="4" key="2">
    <citation type="submission" date="2015-01" db="EMBL/GenBank/DDBJ databases">
        <title>Evolutionary Origins and Diversification of the Mycorrhizal Mutualists.</title>
        <authorList>
            <consortium name="DOE Joint Genome Institute"/>
            <consortium name="Mycorrhizal Genomics Consortium"/>
            <person name="Kohler A."/>
            <person name="Kuo A."/>
            <person name="Nagy L.G."/>
            <person name="Floudas D."/>
            <person name="Copeland A."/>
            <person name="Barry K.W."/>
            <person name="Cichocki N."/>
            <person name="Veneault-Fourrey C."/>
            <person name="LaButti K."/>
            <person name="Lindquist E.A."/>
            <person name="Lipzen A."/>
            <person name="Lundell T."/>
            <person name="Morin E."/>
            <person name="Murat C."/>
            <person name="Riley R."/>
            <person name="Ohm R."/>
            <person name="Sun H."/>
            <person name="Tunlid A."/>
            <person name="Henrissat B."/>
            <person name="Grigoriev I.V."/>
            <person name="Hibbett D.S."/>
            <person name="Martin F."/>
        </authorList>
    </citation>
    <scope>NUCLEOTIDE SEQUENCE [LARGE SCALE GENOMIC DNA]</scope>
    <source>
        <strain evidence="4">h7</strain>
    </source>
</reference>
<organism evidence="3 4">
    <name type="scientific">Hebeloma cylindrosporum</name>
    <dbReference type="NCBI Taxonomy" id="76867"/>
    <lineage>
        <taxon>Eukaryota</taxon>
        <taxon>Fungi</taxon>
        <taxon>Dikarya</taxon>
        <taxon>Basidiomycota</taxon>
        <taxon>Agaricomycotina</taxon>
        <taxon>Agaricomycetes</taxon>
        <taxon>Agaricomycetidae</taxon>
        <taxon>Agaricales</taxon>
        <taxon>Agaricineae</taxon>
        <taxon>Hymenogastraceae</taxon>
        <taxon>Hebeloma</taxon>
    </lineage>
</organism>
<accession>A0A0C3C1X1</accession>